<organism evidence="9 10">
    <name type="scientific">Sulfitobacter pacificus</name>
    <dbReference type="NCBI Taxonomy" id="1499314"/>
    <lineage>
        <taxon>Bacteria</taxon>
        <taxon>Pseudomonadati</taxon>
        <taxon>Pseudomonadota</taxon>
        <taxon>Alphaproteobacteria</taxon>
        <taxon>Rhodobacterales</taxon>
        <taxon>Roseobacteraceae</taxon>
        <taxon>Sulfitobacter</taxon>
    </lineage>
</organism>
<evidence type="ECO:0000256" key="1">
    <source>
        <dbReference type="ARBA" id="ARBA00011975"/>
    </source>
</evidence>
<keyword evidence="10" id="KW-1185">Reference proteome</keyword>
<dbReference type="Gene3D" id="3.90.120.10">
    <property type="entry name" value="DNA Methylase, subunit A, domain 2"/>
    <property type="match status" value="1"/>
</dbReference>
<dbReference type="Gene3D" id="3.40.50.150">
    <property type="entry name" value="Vaccinia Virus protein VP39"/>
    <property type="match status" value="1"/>
</dbReference>
<dbReference type="PANTHER" id="PTHR46098">
    <property type="entry name" value="TRNA (CYTOSINE(38)-C(5))-METHYLTRANSFERASE"/>
    <property type="match status" value="1"/>
</dbReference>
<dbReference type="NCBIfam" id="TIGR00675">
    <property type="entry name" value="dcm"/>
    <property type="match status" value="1"/>
</dbReference>
<sequence length="384" mass="42043">MVGSVDNPPKYAEFFCGAGMVRAGLGKAWDCALANDIDAMKCATYAQNWGAKHLIKGDIAALDVEPLTRPIDLYWASSPCQDFSLAGKGRGLNGARSGMFMEWARLIGQAGERGFAPRIIAFENVTGLMTRNGGRDLRAVLETLIGLGYRVGGLEIDAAKFLPQSRPRLFIVGVRQDVLTEGLATKAASGVFHTAKIRSFVAKLPKKSAQQWVWWAHDAPAPRRASLRKIVDDTPNTNWLAEADVSRLLSMMSEPSQARVLKARGTGKTEIGMLYKRGRPDDNGLNRQRAEVRFDGLAGCLRTPAGGSSRQTIMFVKGNETRARLLSSKEVARLMGLSDRFKMPERYNQAYQVAGDGVAVPIVSYLDRSLFQPILNAALRRKVA</sequence>
<dbReference type="SUPFAM" id="SSF53335">
    <property type="entry name" value="S-adenosyl-L-methionine-dependent methyltransferases"/>
    <property type="match status" value="1"/>
</dbReference>
<evidence type="ECO:0000256" key="7">
    <source>
        <dbReference type="PROSITE-ProRule" id="PRU01016"/>
    </source>
</evidence>
<evidence type="ECO:0000256" key="6">
    <source>
        <dbReference type="ARBA" id="ARBA00047422"/>
    </source>
</evidence>
<evidence type="ECO:0000256" key="8">
    <source>
        <dbReference type="RuleBase" id="RU000416"/>
    </source>
</evidence>
<reference evidence="9" key="1">
    <citation type="journal article" date="2014" name="Int. J. Syst. Evol. Microbiol.">
        <title>Complete genome of a new Firmicutes species belonging to the dominant human colonic microbiota ('Ruminococcus bicirculans') reveals two chromosomes and a selective capacity to utilize plant glucans.</title>
        <authorList>
            <consortium name="NISC Comparative Sequencing Program"/>
            <person name="Wegmann U."/>
            <person name="Louis P."/>
            <person name="Goesmann A."/>
            <person name="Henrissat B."/>
            <person name="Duncan S.H."/>
            <person name="Flint H.J."/>
        </authorList>
    </citation>
    <scope>NUCLEOTIDE SEQUENCE</scope>
    <source>
        <strain evidence="9">NBRC 109915</strain>
    </source>
</reference>
<keyword evidence="5" id="KW-0680">Restriction system</keyword>
<accession>A0ABQ5VH58</accession>
<dbReference type="InterPro" id="IPR029063">
    <property type="entry name" value="SAM-dependent_MTases_sf"/>
</dbReference>
<evidence type="ECO:0000256" key="4">
    <source>
        <dbReference type="ARBA" id="ARBA00022691"/>
    </source>
</evidence>
<dbReference type="EC" id="2.1.1.37" evidence="1"/>
<dbReference type="PROSITE" id="PS51679">
    <property type="entry name" value="SAM_MT_C5"/>
    <property type="match status" value="1"/>
</dbReference>
<comment type="catalytic activity">
    <reaction evidence="6">
        <text>a 2'-deoxycytidine in DNA + S-adenosyl-L-methionine = a 5-methyl-2'-deoxycytidine in DNA + S-adenosyl-L-homocysteine + H(+)</text>
        <dbReference type="Rhea" id="RHEA:13681"/>
        <dbReference type="Rhea" id="RHEA-COMP:11369"/>
        <dbReference type="Rhea" id="RHEA-COMP:11370"/>
        <dbReference type="ChEBI" id="CHEBI:15378"/>
        <dbReference type="ChEBI" id="CHEBI:57856"/>
        <dbReference type="ChEBI" id="CHEBI:59789"/>
        <dbReference type="ChEBI" id="CHEBI:85452"/>
        <dbReference type="ChEBI" id="CHEBI:85454"/>
        <dbReference type="EC" id="2.1.1.37"/>
    </reaction>
</comment>
<comment type="similarity">
    <text evidence="7 8">Belongs to the class I-like SAM-binding methyltransferase superfamily. C5-methyltransferase family.</text>
</comment>
<proteinExistence type="inferred from homology"/>
<keyword evidence="2 7" id="KW-0489">Methyltransferase</keyword>
<reference evidence="9" key="2">
    <citation type="submission" date="2023-01" db="EMBL/GenBank/DDBJ databases">
        <title>Draft genome sequence of Sulfitobacter pacificus strain NBRC 109915.</title>
        <authorList>
            <person name="Sun Q."/>
            <person name="Mori K."/>
        </authorList>
    </citation>
    <scope>NUCLEOTIDE SEQUENCE</scope>
    <source>
        <strain evidence="9">NBRC 109915</strain>
    </source>
</reference>
<feature type="active site" evidence="7">
    <location>
        <position position="80"/>
    </location>
</feature>
<evidence type="ECO:0000256" key="3">
    <source>
        <dbReference type="ARBA" id="ARBA00022679"/>
    </source>
</evidence>
<name>A0ABQ5VH58_9RHOB</name>
<dbReference type="EMBL" id="BSNL01000001">
    <property type="protein sequence ID" value="GLQ26420.1"/>
    <property type="molecule type" value="Genomic_DNA"/>
</dbReference>
<comment type="caution">
    <text evidence="9">The sequence shown here is derived from an EMBL/GenBank/DDBJ whole genome shotgun (WGS) entry which is preliminary data.</text>
</comment>
<dbReference type="PANTHER" id="PTHR46098:SF1">
    <property type="entry name" value="TRNA (CYTOSINE(38)-C(5))-METHYLTRANSFERASE"/>
    <property type="match status" value="1"/>
</dbReference>
<evidence type="ECO:0000256" key="2">
    <source>
        <dbReference type="ARBA" id="ARBA00022603"/>
    </source>
</evidence>
<evidence type="ECO:0000313" key="10">
    <source>
        <dbReference type="Proteomes" id="UP001161388"/>
    </source>
</evidence>
<evidence type="ECO:0000313" key="9">
    <source>
        <dbReference type="EMBL" id="GLQ26420.1"/>
    </source>
</evidence>
<protein>
    <recommendedName>
        <fullName evidence="1">DNA (cytosine-5-)-methyltransferase</fullName>
        <ecNumber evidence="1">2.1.1.37</ecNumber>
    </recommendedName>
</protein>
<gene>
    <name evidence="9" type="ORF">GCM10007927_12230</name>
</gene>
<dbReference type="Pfam" id="PF00145">
    <property type="entry name" value="DNA_methylase"/>
    <property type="match status" value="1"/>
</dbReference>
<keyword evidence="3 7" id="KW-0808">Transferase</keyword>
<dbReference type="PRINTS" id="PR00105">
    <property type="entry name" value="C5METTRFRASE"/>
</dbReference>
<dbReference type="InterPro" id="IPR001525">
    <property type="entry name" value="C5_MeTfrase"/>
</dbReference>
<dbReference type="RefSeq" id="WP_284371628.1">
    <property type="nucleotide sequence ID" value="NZ_BSNL01000001.1"/>
</dbReference>
<dbReference type="Proteomes" id="UP001161388">
    <property type="component" value="Unassembled WGS sequence"/>
</dbReference>
<keyword evidence="4 7" id="KW-0949">S-adenosyl-L-methionine</keyword>
<evidence type="ECO:0000256" key="5">
    <source>
        <dbReference type="ARBA" id="ARBA00022747"/>
    </source>
</evidence>
<dbReference type="InterPro" id="IPR050750">
    <property type="entry name" value="C5-MTase"/>
</dbReference>